<dbReference type="GO" id="GO:0004315">
    <property type="term" value="F:3-oxoacyl-[acyl-carrier-protein] synthase activity"/>
    <property type="evidence" value="ECO:0007669"/>
    <property type="project" value="InterPro"/>
</dbReference>
<dbReference type="SUPFAM" id="SSF53901">
    <property type="entry name" value="Thiolase-like"/>
    <property type="match status" value="1"/>
</dbReference>
<name>A0A7C6Z765_9FIRM</name>
<accession>A0A7C6Z765</accession>
<proteinExistence type="predicted"/>
<evidence type="ECO:0000313" key="2">
    <source>
        <dbReference type="EMBL" id="HHY28951.1"/>
    </source>
</evidence>
<feature type="domain" description="Beta-ketoacyl-[acyl-carrier-protein] synthase III N-terminal" evidence="1">
    <location>
        <begin position="257"/>
        <end position="324"/>
    </location>
</feature>
<reference evidence="2 3" key="1">
    <citation type="journal article" date="2020" name="Biotechnol. Biofuels">
        <title>New insights from the biogas microbiome by comprehensive genome-resolved metagenomics of nearly 1600 species originating from multiple anaerobic digesters.</title>
        <authorList>
            <person name="Campanaro S."/>
            <person name="Treu L."/>
            <person name="Rodriguez-R L.M."/>
            <person name="Kovalovszki A."/>
            <person name="Ziels R.M."/>
            <person name="Maus I."/>
            <person name="Zhu X."/>
            <person name="Kougias P.G."/>
            <person name="Basile A."/>
            <person name="Luo G."/>
            <person name="Schluter A."/>
            <person name="Konstantinidis K.T."/>
            <person name="Angelidaki I."/>
        </authorList>
    </citation>
    <scope>NUCLEOTIDE SEQUENCE [LARGE SCALE GENOMIC DNA]</scope>
    <source>
        <strain evidence="2">AS05jafATM_4</strain>
    </source>
</reference>
<feature type="non-terminal residue" evidence="2">
    <location>
        <position position="357"/>
    </location>
</feature>
<comment type="caution">
    <text evidence="2">The sequence shown here is derived from an EMBL/GenBank/DDBJ whole genome shotgun (WGS) entry which is preliminary data.</text>
</comment>
<dbReference type="Gene3D" id="3.40.47.10">
    <property type="match status" value="1"/>
</dbReference>
<protein>
    <submittedName>
        <fullName evidence="2">Glycine reductase</fullName>
    </submittedName>
</protein>
<dbReference type="AlphaFoldDB" id="A0A7C6Z765"/>
<dbReference type="InterPro" id="IPR013751">
    <property type="entry name" value="ACP_syn_III_N"/>
</dbReference>
<evidence type="ECO:0000313" key="3">
    <source>
        <dbReference type="Proteomes" id="UP000553059"/>
    </source>
</evidence>
<dbReference type="EMBL" id="DUTF01000417">
    <property type="protein sequence ID" value="HHY28951.1"/>
    <property type="molecule type" value="Genomic_DNA"/>
</dbReference>
<evidence type="ECO:0000259" key="1">
    <source>
        <dbReference type="Pfam" id="PF08545"/>
    </source>
</evidence>
<dbReference type="Proteomes" id="UP000553059">
    <property type="component" value="Unassembled WGS sequence"/>
</dbReference>
<gene>
    <name evidence="2" type="ORF">GX523_19815</name>
</gene>
<dbReference type="NCBIfam" id="NF040746">
    <property type="entry name" value="reduct_C_beta"/>
    <property type="match status" value="1"/>
</dbReference>
<organism evidence="2 3">
    <name type="scientific">Desulfitobacterium dehalogenans</name>
    <dbReference type="NCBI Taxonomy" id="36854"/>
    <lineage>
        <taxon>Bacteria</taxon>
        <taxon>Bacillati</taxon>
        <taxon>Bacillota</taxon>
        <taxon>Clostridia</taxon>
        <taxon>Eubacteriales</taxon>
        <taxon>Desulfitobacteriaceae</taxon>
        <taxon>Desulfitobacterium</taxon>
    </lineage>
</organism>
<dbReference type="Pfam" id="PF08545">
    <property type="entry name" value="ACP_syn_III"/>
    <property type="match status" value="1"/>
</dbReference>
<dbReference type="InterPro" id="IPR016039">
    <property type="entry name" value="Thiolase-like"/>
</dbReference>
<sequence>MSFPILKGAAYALVQANDMLFYQGSTQTSERRVNPNSEHLLNLTKHYRSFEEAVAYPPNQVYIGNLQPRDLNAIPRPWYENPVKDAKREGKHGEMMPLDEFYGLMKAVDTFELVLLEDGFQKAAAAKLHTHKALGSLPAMARLEKGYAEADLIQELVEVQGAEPMYYKGALIGCVKKAHNFDPALSAHVMMENLVSKASAVYVLALLLDKTDLKAAEVEYIIECSEEACGDMNQRGGGNFAKAIGEVCGLVNATGSDTRSFCAGPAHAMVEAAALVQAGIYKHVVVVAGGSSAKLGLNAKDHVKKGLPLLEDCLGAFAVHIAENDGLSPIIRTDVIGRHTIGSGTSPQAVMQAIVAD</sequence>
<dbReference type="GO" id="GO:0006633">
    <property type="term" value="P:fatty acid biosynthetic process"/>
    <property type="evidence" value="ECO:0007669"/>
    <property type="project" value="InterPro"/>
</dbReference>